<evidence type="ECO:0000313" key="3">
    <source>
        <dbReference type="Proteomes" id="UP000439123"/>
    </source>
</evidence>
<dbReference type="AlphaFoldDB" id="A0A653L0T3"/>
<dbReference type="EMBL" id="CABWLC010000012">
    <property type="protein sequence ID" value="VXA84996.1"/>
    <property type="molecule type" value="Genomic_DNA"/>
</dbReference>
<dbReference type="PANTHER" id="PTHR43581">
    <property type="entry name" value="ATP/GTP PHOSPHATASE"/>
    <property type="match status" value="1"/>
</dbReference>
<organism evidence="2 3">
    <name type="scientific">Aeromonas veronii</name>
    <dbReference type="NCBI Taxonomy" id="654"/>
    <lineage>
        <taxon>Bacteria</taxon>
        <taxon>Pseudomonadati</taxon>
        <taxon>Pseudomonadota</taxon>
        <taxon>Gammaproteobacteria</taxon>
        <taxon>Aeromonadales</taxon>
        <taxon>Aeromonadaceae</taxon>
        <taxon>Aeromonas</taxon>
    </lineage>
</organism>
<proteinExistence type="predicted"/>
<sequence>MYRKLWSKKLNNYVCTDDTYNYIECNRLNLLIGPNNSGKSRFARTLITSDDDDLLIYDESTASKLREQYQFILDLYKDGVTEHGISGSILQSFINGQLHSKADINKVCSAIRSLIVSASDRSRNTSGGAYPHIYPTVQSHVRSSGYEIPRDSLFIKSSNQYYIPILRGMRPLNTDNDAYLERTIRDYFPSAHKNLNIITGHDIYQLLASHLLGKPEQRTKIKNYEQLLSSEFFNGEEVTLIPEYGKDTVAVKIGSADQFPIYDLGDGLQQIIIITSAAYLNNESCTITIEEPENSLHPGFLRQLALFLLNHTNHIYFITTHSNSLIDLAELNENITISRFTRDNQTNEFIIKNGIKDRELLLDLGVKASSLYLSNATIWIEGITDRIYLKSFMKNYINHAANDEKEVLQSYIENYHYSFVEYQGGTLGHWCFSDEEATADGRLKALRTSSNIMLLVDGDISSKGNRLEILRSEFEDKLEVMPGKEIENLLPEKIVKATAIEIYRNKRIDEPDPEYENKINRLSYSKYATSTDGIGFHLDKALGLKGKGKNTTRIFAEQSGTIKDKVNFAIKATGIMNEISWELTPEINLLCKRIFEHIKNANK</sequence>
<dbReference type="Pfam" id="PF13304">
    <property type="entry name" value="AAA_21"/>
    <property type="match status" value="1"/>
</dbReference>
<feature type="domain" description="ATPase AAA-type core" evidence="1">
    <location>
        <begin position="28"/>
        <end position="327"/>
    </location>
</feature>
<gene>
    <name evidence="2" type="ORF">AERO8C_20147</name>
</gene>
<dbReference type="PANTHER" id="PTHR43581:SF4">
    <property type="entry name" value="ATP_GTP PHOSPHATASE"/>
    <property type="match status" value="1"/>
</dbReference>
<dbReference type="InterPro" id="IPR051396">
    <property type="entry name" value="Bact_Antivir_Def_Nuclease"/>
</dbReference>
<dbReference type="InterPro" id="IPR027417">
    <property type="entry name" value="P-loop_NTPase"/>
</dbReference>
<dbReference type="Proteomes" id="UP000439123">
    <property type="component" value="Unassembled WGS sequence"/>
</dbReference>
<name>A0A653L0T3_AERVE</name>
<dbReference type="RefSeq" id="WP_159157111.1">
    <property type="nucleotide sequence ID" value="NZ_LR732798.1"/>
</dbReference>
<dbReference type="Gene3D" id="3.40.50.300">
    <property type="entry name" value="P-loop containing nucleotide triphosphate hydrolases"/>
    <property type="match status" value="1"/>
</dbReference>
<accession>A0A653L0T3</accession>
<dbReference type="GO" id="GO:0005524">
    <property type="term" value="F:ATP binding"/>
    <property type="evidence" value="ECO:0007669"/>
    <property type="project" value="InterPro"/>
</dbReference>
<dbReference type="InterPro" id="IPR003959">
    <property type="entry name" value="ATPase_AAA_core"/>
</dbReference>
<dbReference type="GO" id="GO:0016887">
    <property type="term" value="F:ATP hydrolysis activity"/>
    <property type="evidence" value="ECO:0007669"/>
    <property type="project" value="InterPro"/>
</dbReference>
<protein>
    <submittedName>
        <fullName evidence="2">ATP synthase</fullName>
    </submittedName>
</protein>
<dbReference type="SUPFAM" id="SSF52540">
    <property type="entry name" value="P-loop containing nucleoside triphosphate hydrolases"/>
    <property type="match status" value="1"/>
</dbReference>
<reference evidence="2 3" key="1">
    <citation type="submission" date="2019-10" db="EMBL/GenBank/DDBJ databases">
        <authorList>
            <person name="Karimi E."/>
        </authorList>
    </citation>
    <scope>NUCLEOTIDE SEQUENCE [LARGE SCALE GENOMIC DNA]</scope>
    <source>
        <strain evidence="2">Aeromonas sp. 8C</strain>
    </source>
</reference>
<evidence type="ECO:0000313" key="2">
    <source>
        <dbReference type="EMBL" id="VXA84996.1"/>
    </source>
</evidence>
<evidence type="ECO:0000259" key="1">
    <source>
        <dbReference type="Pfam" id="PF13304"/>
    </source>
</evidence>